<evidence type="ECO:0000313" key="4">
    <source>
        <dbReference type="EMBL" id="MEJ2867701.1"/>
    </source>
</evidence>
<dbReference type="Gene3D" id="3.40.50.720">
    <property type="entry name" value="NAD(P)-binding Rossmann-like Domain"/>
    <property type="match status" value="1"/>
</dbReference>
<dbReference type="InterPro" id="IPR002347">
    <property type="entry name" value="SDR_fam"/>
</dbReference>
<evidence type="ECO:0000256" key="1">
    <source>
        <dbReference type="ARBA" id="ARBA00006484"/>
    </source>
</evidence>
<evidence type="ECO:0000256" key="2">
    <source>
        <dbReference type="ARBA" id="ARBA00007637"/>
    </source>
</evidence>
<comment type="similarity">
    <text evidence="1">Belongs to the short-chain dehydrogenases/reductases (SDR) family.</text>
</comment>
<comment type="similarity">
    <text evidence="2">Belongs to the NAD(P)-dependent epimerase/dehydratase family.</text>
</comment>
<dbReference type="Proteomes" id="UP001385809">
    <property type="component" value="Unassembled WGS sequence"/>
</dbReference>
<accession>A0ABU8MKE3</accession>
<sequence length="304" mass="31754">MTVLVTGSAGLVGHAVRRRLEASGTPVVPLDVVARSGDGVEQVAADLLDTDRLEEVFSATRPDVVVHAGGVSGPMVRTDDPVGIVRVNVDGTANLLDAARRHGVGRVVYCSSVAAYGRIAGDGPVVEETPLHPTNVYGATKAAGEQLLEAYRHQFGLPTVALRLVAVFGPRRSTDCLIRTLLVDAAEGRRTRTGLPADAPQQYVYVDDAADAVVAAIGHPESVGAYNITGGGRSTAAEIVDAVRAVEPRVDAELAPADPAAAAGWPGPLDPTATARDLGWTAGWTFSEAVRAYRDRLAQELADR</sequence>
<dbReference type="SUPFAM" id="SSF51735">
    <property type="entry name" value="NAD(P)-binding Rossmann-fold domains"/>
    <property type="match status" value="1"/>
</dbReference>
<dbReference type="InterPro" id="IPR001509">
    <property type="entry name" value="Epimerase_deHydtase"/>
</dbReference>
<name>A0ABU8MKE3_9PSEU</name>
<dbReference type="SMART" id="SM00822">
    <property type="entry name" value="PKS_KR"/>
    <property type="match status" value="1"/>
</dbReference>
<feature type="domain" description="Ketoreductase" evidence="3">
    <location>
        <begin position="1"/>
        <end position="171"/>
    </location>
</feature>
<dbReference type="RefSeq" id="WP_337694312.1">
    <property type="nucleotide sequence ID" value="NZ_JBBEGN010000003.1"/>
</dbReference>
<dbReference type="PRINTS" id="PR00081">
    <property type="entry name" value="GDHRDH"/>
</dbReference>
<dbReference type="InterPro" id="IPR020904">
    <property type="entry name" value="Sc_DH/Rdtase_CS"/>
</dbReference>
<comment type="caution">
    <text evidence="4">The sequence shown here is derived from an EMBL/GenBank/DDBJ whole genome shotgun (WGS) entry which is preliminary data.</text>
</comment>
<dbReference type="Pfam" id="PF01370">
    <property type="entry name" value="Epimerase"/>
    <property type="match status" value="1"/>
</dbReference>
<dbReference type="InterPro" id="IPR057326">
    <property type="entry name" value="KR_dom"/>
</dbReference>
<reference evidence="4 5" key="1">
    <citation type="submission" date="2024-03" db="EMBL/GenBank/DDBJ databases">
        <title>Actinomycetospora sp. OC33-EN08, a novel actinomycete isolated from wild orchid (Aerides multiflora).</title>
        <authorList>
            <person name="Suriyachadkun C."/>
        </authorList>
    </citation>
    <scope>NUCLEOTIDE SEQUENCE [LARGE SCALE GENOMIC DNA]</scope>
    <source>
        <strain evidence="4 5">OC33-EN08</strain>
    </source>
</reference>
<keyword evidence="5" id="KW-1185">Reference proteome</keyword>
<dbReference type="PROSITE" id="PS00061">
    <property type="entry name" value="ADH_SHORT"/>
    <property type="match status" value="1"/>
</dbReference>
<dbReference type="PANTHER" id="PTHR43000">
    <property type="entry name" value="DTDP-D-GLUCOSE 4,6-DEHYDRATASE-RELATED"/>
    <property type="match status" value="1"/>
</dbReference>
<protein>
    <submittedName>
        <fullName evidence="4">NAD(P)-dependent oxidoreductase</fullName>
    </submittedName>
</protein>
<proteinExistence type="inferred from homology"/>
<dbReference type="CDD" id="cd08946">
    <property type="entry name" value="SDR_e"/>
    <property type="match status" value="1"/>
</dbReference>
<gene>
    <name evidence="4" type="ORF">WCD74_08000</name>
</gene>
<evidence type="ECO:0000313" key="5">
    <source>
        <dbReference type="Proteomes" id="UP001385809"/>
    </source>
</evidence>
<evidence type="ECO:0000259" key="3">
    <source>
        <dbReference type="SMART" id="SM00822"/>
    </source>
</evidence>
<dbReference type="InterPro" id="IPR036291">
    <property type="entry name" value="NAD(P)-bd_dom_sf"/>
</dbReference>
<organism evidence="4 5">
    <name type="scientific">Actinomycetospora aurantiaca</name>
    <dbReference type="NCBI Taxonomy" id="3129233"/>
    <lineage>
        <taxon>Bacteria</taxon>
        <taxon>Bacillati</taxon>
        <taxon>Actinomycetota</taxon>
        <taxon>Actinomycetes</taxon>
        <taxon>Pseudonocardiales</taxon>
        <taxon>Pseudonocardiaceae</taxon>
        <taxon>Actinomycetospora</taxon>
    </lineage>
</organism>
<dbReference type="EMBL" id="JBBEGN010000003">
    <property type="protein sequence ID" value="MEJ2867701.1"/>
    <property type="molecule type" value="Genomic_DNA"/>
</dbReference>